<dbReference type="InterPro" id="IPR003439">
    <property type="entry name" value="ABC_transporter-like_ATP-bd"/>
</dbReference>
<dbReference type="Pfam" id="PF00005">
    <property type="entry name" value="ABC_tran"/>
    <property type="match status" value="2"/>
</dbReference>
<keyword evidence="3" id="KW-0813">Transport</keyword>
<dbReference type="Proteomes" id="UP000295718">
    <property type="component" value="Unassembled WGS sequence"/>
</dbReference>
<dbReference type="GO" id="GO:0005524">
    <property type="term" value="F:ATP binding"/>
    <property type="evidence" value="ECO:0007669"/>
    <property type="project" value="UniProtKB-KW"/>
</dbReference>
<dbReference type="SUPFAM" id="SSF52540">
    <property type="entry name" value="P-loop containing nucleoside triphosphate hydrolases"/>
    <property type="match status" value="2"/>
</dbReference>
<dbReference type="PROSITE" id="PS00211">
    <property type="entry name" value="ABC_TRANSPORTER_1"/>
    <property type="match status" value="1"/>
</dbReference>
<accession>A0A4R1R135</accession>
<protein>
    <submittedName>
        <fullName evidence="12">Energy-coupling factor transport system ATP-binding protein</fullName>
    </submittedName>
</protein>
<name>A0A4R1R135_9FIRM</name>
<evidence type="ECO:0000256" key="8">
    <source>
        <dbReference type="ARBA" id="ARBA00022967"/>
    </source>
</evidence>
<keyword evidence="6" id="KW-0547">Nucleotide-binding</keyword>
<keyword evidence="7 12" id="KW-0067">ATP-binding</keyword>
<evidence type="ECO:0000259" key="11">
    <source>
        <dbReference type="PROSITE" id="PS50893"/>
    </source>
</evidence>
<dbReference type="GO" id="GO:0016887">
    <property type="term" value="F:ATP hydrolysis activity"/>
    <property type="evidence" value="ECO:0007669"/>
    <property type="project" value="InterPro"/>
</dbReference>
<evidence type="ECO:0000256" key="1">
    <source>
        <dbReference type="ARBA" id="ARBA00004202"/>
    </source>
</evidence>
<dbReference type="GO" id="GO:0043190">
    <property type="term" value="C:ATP-binding cassette (ABC) transporter complex"/>
    <property type="evidence" value="ECO:0007669"/>
    <property type="project" value="TreeGrafter"/>
</dbReference>
<dbReference type="STRING" id="1469948.GCA_000732725_01902"/>
<evidence type="ECO:0000313" key="12">
    <source>
        <dbReference type="EMBL" id="TCL59021.1"/>
    </source>
</evidence>
<feature type="domain" description="ABC transporter" evidence="11">
    <location>
        <begin position="2"/>
        <end position="242"/>
    </location>
</feature>
<comment type="similarity">
    <text evidence="2">Belongs to the ABC transporter superfamily.</text>
</comment>
<dbReference type="GO" id="GO:0042626">
    <property type="term" value="F:ATPase-coupled transmembrane transporter activity"/>
    <property type="evidence" value="ECO:0007669"/>
    <property type="project" value="TreeGrafter"/>
</dbReference>
<dbReference type="CDD" id="cd03225">
    <property type="entry name" value="ABC_cobalt_CbiO_domain1"/>
    <property type="match status" value="1"/>
</dbReference>
<keyword evidence="8" id="KW-1278">Translocase</keyword>
<dbReference type="OrthoDB" id="501320at2"/>
<dbReference type="SMART" id="SM00382">
    <property type="entry name" value="AAA"/>
    <property type="match status" value="2"/>
</dbReference>
<feature type="domain" description="ABC transporter" evidence="11">
    <location>
        <begin position="264"/>
        <end position="488"/>
    </location>
</feature>
<organism evidence="12 13">
    <name type="scientific">Kineothrix alysoides</name>
    <dbReference type="NCBI Taxonomy" id="1469948"/>
    <lineage>
        <taxon>Bacteria</taxon>
        <taxon>Bacillati</taxon>
        <taxon>Bacillota</taxon>
        <taxon>Clostridia</taxon>
        <taxon>Lachnospirales</taxon>
        <taxon>Lachnospiraceae</taxon>
        <taxon>Kineothrix</taxon>
    </lineage>
</organism>
<proteinExistence type="inferred from homology"/>
<dbReference type="InterPro" id="IPR015856">
    <property type="entry name" value="ABC_transpr_CbiO/EcfA_su"/>
</dbReference>
<dbReference type="InterPro" id="IPR017871">
    <property type="entry name" value="ABC_transporter-like_CS"/>
</dbReference>
<evidence type="ECO:0000256" key="5">
    <source>
        <dbReference type="ARBA" id="ARBA00022737"/>
    </source>
</evidence>
<dbReference type="RefSeq" id="WP_035315559.1">
    <property type="nucleotide sequence ID" value="NZ_JPNB01000001.1"/>
</dbReference>
<dbReference type="PROSITE" id="PS50893">
    <property type="entry name" value="ABC_TRANSPORTER_2"/>
    <property type="match status" value="2"/>
</dbReference>
<dbReference type="AlphaFoldDB" id="A0A4R1R135"/>
<sequence length="497" mass="55533">MIEFKDLRFCYTGEDGTSGLKRINLHIRKGEAVLLCGESGCGKTTLTRLVNGLIPHYYEGTLSGEMRVCGESIQDTPLYDLAKTVGSVFQNPRSQFFNVDTTSELAFGCENLGMREGEVLKRVAQTADELSLKPLLGRSIFKLSGGEKQKIACGCVSALGPGIIVLDEPTSNLDMRSVNDLQSIIAGWKAEGKTILIAEHRLYFMQGIADRVLYMRDGEIREEYTGEEFYKMPPSFFRERGLRSLALTRLNGCGACADSEKKWLTVKNVQFSYSRGERLLDIPFAELPENGVIAVIGHNGAGKTTFVRSLCGLLRKDRSILEYQGDICKARKRLDSCYMVMQDVNHQLFSESVLDEVLMSMEKQDEKSAESILEALDLLSFKQTHPMALSGGQKQRIAIASALASRRSILVFDEPTSGLDLRHMEEVAESIRELQKQGKTIFIVTHDPELILSCTTHILHIEKGRIWGNYPLDEVGRAKMMEFFAGDLLGKEVCYDF</sequence>
<comment type="caution">
    <text evidence="12">The sequence shown here is derived from an EMBL/GenBank/DDBJ whole genome shotgun (WGS) entry which is preliminary data.</text>
</comment>
<dbReference type="CDD" id="cd03226">
    <property type="entry name" value="ABC_cobalt_CbiO_domain2"/>
    <property type="match status" value="1"/>
</dbReference>
<evidence type="ECO:0000256" key="10">
    <source>
        <dbReference type="ARBA" id="ARBA00025157"/>
    </source>
</evidence>
<dbReference type="EMBL" id="SLUO01000005">
    <property type="protein sequence ID" value="TCL59021.1"/>
    <property type="molecule type" value="Genomic_DNA"/>
</dbReference>
<evidence type="ECO:0000256" key="7">
    <source>
        <dbReference type="ARBA" id="ARBA00022840"/>
    </source>
</evidence>
<dbReference type="InterPro" id="IPR027417">
    <property type="entry name" value="P-loop_NTPase"/>
</dbReference>
<keyword evidence="4" id="KW-1003">Cell membrane</keyword>
<comment type="subcellular location">
    <subcellularLocation>
        <location evidence="1">Cell membrane</location>
        <topology evidence="1">Peripheral membrane protein</topology>
    </subcellularLocation>
</comment>
<keyword evidence="9" id="KW-0472">Membrane</keyword>
<reference evidence="12 13" key="1">
    <citation type="submission" date="2019-03" db="EMBL/GenBank/DDBJ databases">
        <title>Genomic Encyclopedia of Type Strains, Phase IV (KMG-IV): sequencing the most valuable type-strain genomes for metagenomic binning, comparative biology and taxonomic classification.</title>
        <authorList>
            <person name="Goeker M."/>
        </authorList>
    </citation>
    <scope>NUCLEOTIDE SEQUENCE [LARGE SCALE GENOMIC DNA]</scope>
    <source>
        <strain evidence="12 13">DSM 100556</strain>
    </source>
</reference>
<comment type="function">
    <text evidence="10">Probably part of an ABC transporter complex. Responsible for energy coupling to the transport system.</text>
</comment>
<dbReference type="InterPro" id="IPR003593">
    <property type="entry name" value="AAA+_ATPase"/>
</dbReference>
<evidence type="ECO:0000256" key="6">
    <source>
        <dbReference type="ARBA" id="ARBA00022741"/>
    </source>
</evidence>
<dbReference type="PANTHER" id="PTHR43553">
    <property type="entry name" value="HEAVY METAL TRANSPORTER"/>
    <property type="match status" value="1"/>
</dbReference>
<dbReference type="Gene3D" id="3.40.50.300">
    <property type="entry name" value="P-loop containing nucleotide triphosphate hydrolases"/>
    <property type="match status" value="2"/>
</dbReference>
<evidence type="ECO:0000256" key="2">
    <source>
        <dbReference type="ARBA" id="ARBA00005417"/>
    </source>
</evidence>
<evidence type="ECO:0000256" key="4">
    <source>
        <dbReference type="ARBA" id="ARBA00022475"/>
    </source>
</evidence>
<evidence type="ECO:0000256" key="9">
    <source>
        <dbReference type="ARBA" id="ARBA00023136"/>
    </source>
</evidence>
<dbReference type="PANTHER" id="PTHR43553:SF23">
    <property type="entry name" value="ABC TRANSPORTER ATP-BINDING COMPONENT"/>
    <property type="match status" value="1"/>
</dbReference>
<evidence type="ECO:0000313" key="13">
    <source>
        <dbReference type="Proteomes" id="UP000295718"/>
    </source>
</evidence>
<keyword evidence="13" id="KW-1185">Reference proteome</keyword>
<gene>
    <name evidence="12" type="ORF">EDD76_105197</name>
</gene>
<dbReference type="InterPro" id="IPR050095">
    <property type="entry name" value="ECF_ABC_transporter_ATP-bd"/>
</dbReference>
<evidence type="ECO:0000256" key="3">
    <source>
        <dbReference type="ARBA" id="ARBA00022448"/>
    </source>
</evidence>
<keyword evidence="5" id="KW-0677">Repeat</keyword>